<protein>
    <submittedName>
        <fullName evidence="2">(salmon louse) hypothetical protein</fullName>
    </submittedName>
</protein>
<dbReference type="OrthoDB" id="190375at2759"/>
<keyword evidence="3" id="KW-1185">Reference proteome</keyword>
<organism evidence="2 3">
    <name type="scientific">Lepeophtheirus salmonis</name>
    <name type="common">Salmon louse</name>
    <name type="synonym">Caligus salmonis</name>
    <dbReference type="NCBI Taxonomy" id="72036"/>
    <lineage>
        <taxon>Eukaryota</taxon>
        <taxon>Metazoa</taxon>
        <taxon>Ecdysozoa</taxon>
        <taxon>Arthropoda</taxon>
        <taxon>Crustacea</taxon>
        <taxon>Multicrustacea</taxon>
        <taxon>Hexanauplia</taxon>
        <taxon>Copepoda</taxon>
        <taxon>Siphonostomatoida</taxon>
        <taxon>Caligidae</taxon>
        <taxon>Lepeophtheirus</taxon>
    </lineage>
</organism>
<evidence type="ECO:0000256" key="1">
    <source>
        <dbReference type="SAM" id="MobiDB-lite"/>
    </source>
</evidence>
<accession>A0A7R8D152</accession>
<dbReference type="EMBL" id="HG994585">
    <property type="protein sequence ID" value="CAF2986559.1"/>
    <property type="molecule type" value="Genomic_DNA"/>
</dbReference>
<evidence type="ECO:0000313" key="3">
    <source>
        <dbReference type="Proteomes" id="UP000675881"/>
    </source>
</evidence>
<sequence length="130" mass="14594">MEEFLYPRRKGLPISSRASSSIPIQQFNRNLIMPVCISSISSNDSEITITATSEDEESSSQMQFKNHSNQYKDTPVPFSNTFENRFDKSRELQEGSEMNKFRPGSTSSSSTVTKISSKTAPQAQKITKES</sequence>
<feature type="compositionally biased region" description="Polar residues" evidence="1">
    <location>
        <begin position="120"/>
        <end position="130"/>
    </location>
</feature>
<reference evidence="2" key="1">
    <citation type="submission" date="2021-02" db="EMBL/GenBank/DDBJ databases">
        <authorList>
            <person name="Bekaert M."/>
        </authorList>
    </citation>
    <scope>NUCLEOTIDE SEQUENCE</scope>
    <source>
        <strain evidence="2">IoA-00</strain>
    </source>
</reference>
<dbReference type="AlphaFoldDB" id="A0A7R8D152"/>
<name>A0A7R8D152_LEPSM</name>
<evidence type="ECO:0000313" key="2">
    <source>
        <dbReference type="EMBL" id="CAF2986559.1"/>
    </source>
</evidence>
<gene>
    <name evidence="2" type="ORF">LSAA_12115</name>
</gene>
<feature type="region of interest" description="Disordered" evidence="1">
    <location>
        <begin position="91"/>
        <end position="130"/>
    </location>
</feature>
<feature type="compositionally biased region" description="Polar residues" evidence="1">
    <location>
        <begin position="59"/>
        <end position="79"/>
    </location>
</feature>
<dbReference type="Proteomes" id="UP000675881">
    <property type="component" value="Chromosome 6"/>
</dbReference>
<feature type="compositionally biased region" description="Low complexity" evidence="1">
    <location>
        <begin position="105"/>
        <end position="119"/>
    </location>
</feature>
<feature type="region of interest" description="Disordered" evidence="1">
    <location>
        <begin position="51"/>
        <end position="79"/>
    </location>
</feature>
<feature type="compositionally biased region" description="Basic and acidic residues" evidence="1">
    <location>
        <begin position="91"/>
        <end position="100"/>
    </location>
</feature>
<proteinExistence type="predicted"/>